<proteinExistence type="predicted"/>
<sequence>MQPAKQEAMQTIAKLPENVDMEEIIYRLYILEKIRKGREDVAQSRFSTADDLKREIEQW</sequence>
<dbReference type="Proteomes" id="UP000249396">
    <property type="component" value="Unassembled WGS sequence"/>
</dbReference>
<protein>
    <submittedName>
        <fullName evidence="1">Uncharacterized protein</fullName>
    </submittedName>
</protein>
<accession>A0A2W4QZ45</accession>
<gene>
    <name evidence="1" type="ORF">DM484_16455</name>
</gene>
<comment type="caution">
    <text evidence="1">The sequence shown here is derived from an EMBL/GenBank/DDBJ whole genome shotgun (WGS) entry which is preliminary data.</text>
</comment>
<evidence type="ECO:0000313" key="2">
    <source>
        <dbReference type="Proteomes" id="UP000249396"/>
    </source>
</evidence>
<dbReference type="EMBL" id="QJPH01000358">
    <property type="protein sequence ID" value="PZN76543.1"/>
    <property type="molecule type" value="Genomic_DNA"/>
</dbReference>
<reference evidence="1 2" key="1">
    <citation type="journal article" date="2018" name="Aquat. Microb. Ecol.">
        <title>Gammaproteobacterial methanotrophs dominate.</title>
        <authorList>
            <person name="Rissanen A.J."/>
            <person name="Saarenheimo J."/>
            <person name="Tiirola M."/>
            <person name="Peura S."/>
            <person name="Aalto S.L."/>
            <person name="Karvinen A."/>
            <person name="Nykanen H."/>
        </authorList>
    </citation>
    <scope>NUCLEOTIDE SEQUENCE [LARGE SCALE GENOMIC DNA]</scope>
    <source>
        <strain evidence="1">AMbin10</strain>
    </source>
</reference>
<name>A0A2W4QZ45_9GAMM</name>
<dbReference type="AlphaFoldDB" id="A0A2W4QZ45"/>
<organism evidence="1 2">
    <name type="scientific">Candidatus Methylumidiphilus alinenensis</name>
    <dbReference type="NCBI Taxonomy" id="2202197"/>
    <lineage>
        <taxon>Bacteria</taxon>
        <taxon>Pseudomonadati</taxon>
        <taxon>Pseudomonadota</taxon>
        <taxon>Gammaproteobacteria</taxon>
        <taxon>Methylococcales</taxon>
        <taxon>Candidatus Methylumidiphilus</taxon>
    </lineage>
</organism>
<evidence type="ECO:0000313" key="1">
    <source>
        <dbReference type="EMBL" id="PZN76543.1"/>
    </source>
</evidence>